<reference evidence="2" key="1">
    <citation type="submission" date="2024-05" db="EMBL/GenBank/DDBJ databases">
        <title>Metabacillus sp. nov., isolated from the rhizosphere soil of tomato plants.</title>
        <authorList>
            <person name="Ma R."/>
        </authorList>
    </citation>
    <scope>NUCLEOTIDE SEQUENCE</scope>
    <source>
        <strain evidence="2">DBTR6</strain>
    </source>
</reference>
<organism evidence="2 3">
    <name type="scientific">Metabacillus rhizolycopersici</name>
    <dbReference type="NCBI Taxonomy" id="2875709"/>
    <lineage>
        <taxon>Bacteria</taxon>
        <taxon>Bacillati</taxon>
        <taxon>Bacillota</taxon>
        <taxon>Bacilli</taxon>
        <taxon>Bacillales</taxon>
        <taxon>Bacillaceae</taxon>
        <taxon>Metabacillus</taxon>
    </lineage>
</organism>
<evidence type="ECO:0000313" key="2">
    <source>
        <dbReference type="EMBL" id="MBZ5752628.1"/>
    </source>
</evidence>
<dbReference type="NCBIfam" id="NF003163">
    <property type="entry name" value="PRK04143.1"/>
    <property type="match status" value="1"/>
</dbReference>
<name>A0ABS7UXA5_9BACI</name>
<dbReference type="Pfam" id="PF01661">
    <property type="entry name" value="Macro"/>
    <property type="match status" value="1"/>
</dbReference>
<dbReference type="SMART" id="SM00506">
    <property type="entry name" value="A1pp"/>
    <property type="match status" value="1"/>
</dbReference>
<gene>
    <name evidence="2" type="ORF">K9V48_20905</name>
</gene>
<dbReference type="PANTHER" id="PTHR11106:SF27">
    <property type="entry name" value="MACRO DOMAIN-CONTAINING PROTEIN"/>
    <property type="match status" value="1"/>
</dbReference>
<sequence length="299" mass="33329">MRHLPSKEYSSLICLGEEFVKSPIVQEKVELVIDELLEILLQEPGAPKGVEIPSESKEKRTLLRGLLTIRESKPLDAQFFKKMNSLLQTELKEKGIVDVDKLEVVSNMFSDNPFSQSDKFVLWQGDITRINADAIVNAANKQMLGCFQPLHACIDNAIHSAAGPQLRDDCEIIMTAQKELEETGQAKITRAYNLPSQFVLHTVGPIVPSGTMLTVQQKEELASCYRSCLDLANEVKGIKTIAFCAISTGVFGFPKTEAAHIAVQTVNDWLTTHPHQFEKIIFNVFSEGDFNEYADVFNA</sequence>
<keyword evidence="2" id="KW-0378">Hydrolase</keyword>
<dbReference type="SUPFAM" id="SSF52949">
    <property type="entry name" value="Macro domain-like"/>
    <property type="match status" value="1"/>
</dbReference>
<dbReference type="PROSITE" id="PS51154">
    <property type="entry name" value="MACRO"/>
    <property type="match status" value="1"/>
</dbReference>
<evidence type="ECO:0000313" key="3">
    <source>
        <dbReference type="Proteomes" id="UP001165287"/>
    </source>
</evidence>
<feature type="domain" description="Macro" evidence="1">
    <location>
        <begin position="107"/>
        <end position="299"/>
    </location>
</feature>
<comment type="caution">
    <text evidence="2">The sequence shown here is derived from an EMBL/GenBank/DDBJ whole genome shotgun (WGS) entry which is preliminary data.</text>
</comment>
<accession>A0ABS7UXA5</accession>
<dbReference type="RefSeq" id="WP_224141082.1">
    <property type="nucleotide sequence ID" value="NZ_JAIQUM010000062.1"/>
</dbReference>
<dbReference type="InterPro" id="IPR043472">
    <property type="entry name" value="Macro_dom-like"/>
</dbReference>
<evidence type="ECO:0000259" key="1">
    <source>
        <dbReference type="PROSITE" id="PS51154"/>
    </source>
</evidence>
<protein>
    <submittedName>
        <fullName evidence="2">Protein-ADP-ribose hydrolase</fullName>
    </submittedName>
</protein>
<dbReference type="InterPro" id="IPR002589">
    <property type="entry name" value="Macro_dom"/>
</dbReference>
<dbReference type="PANTHER" id="PTHR11106">
    <property type="entry name" value="GANGLIOSIDE INDUCED DIFFERENTIATION ASSOCIATED PROTEIN 2-RELATED"/>
    <property type="match status" value="1"/>
</dbReference>
<dbReference type="CDD" id="cd02908">
    <property type="entry name" value="Macro_OAADPr_deacetylase"/>
    <property type="match status" value="1"/>
</dbReference>
<keyword evidence="3" id="KW-1185">Reference proteome</keyword>
<dbReference type="GO" id="GO:0016787">
    <property type="term" value="F:hydrolase activity"/>
    <property type="evidence" value="ECO:0007669"/>
    <property type="project" value="UniProtKB-KW"/>
</dbReference>
<dbReference type="Gene3D" id="3.40.220.10">
    <property type="entry name" value="Leucine Aminopeptidase, subunit E, domain 1"/>
    <property type="match status" value="1"/>
</dbReference>
<dbReference type="EMBL" id="JAIQUM010000062">
    <property type="protein sequence ID" value="MBZ5752628.1"/>
    <property type="molecule type" value="Genomic_DNA"/>
</dbReference>
<proteinExistence type="predicted"/>
<dbReference type="Proteomes" id="UP001165287">
    <property type="component" value="Unassembled WGS sequence"/>
</dbReference>